<dbReference type="EMBL" id="JBJUIK010000003">
    <property type="protein sequence ID" value="KAL3532559.1"/>
    <property type="molecule type" value="Genomic_DNA"/>
</dbReference>
<dbReference type="GO" id="GO:0045893">
    <property type="term" value="P:positive regulation of DNA-templated transcription"/>
    <property type="evidence" value="ECO:0007669"/>
    <property type="project" value="UniProtKB-ARBA"/>
</dbReference>
<keyword evidence="3" id="KW-0238">DNA-binding</keyword>
<dbReference type="Gene3D" id="2.170.150.80">
    <property type="entry name" value="NAC domain"/>
    <property type="match status" value="1"/>
</dbReference>
<evidence type="ECO:0000313" key="10">
    <source>
        <dbReference type="Proteomes" id="UP001630127"/>
    </source>
</evidence>
<dbReference type="FunFam" id="2.170.150.80:FF:000001">
    <property type="entry name" value="NAC domain-containing protein 73"/>
    <property type="match status" value="1"/>
</dbReference>
<comment type="subcellular location">
    <subcellularLocation>
        <location evidence="1">Nucleus</location>
    </subcellularLocation>
</comment>
<dbReference type="Pfam" id="PF02365">
    <property type="entry name" value="NAM"/>
    <property type="match status" value="1"/>
</dbReference>
<evidence type="ECO:0000256" key="6">
    <source>
        <dbReference type="ARBA" id="ARBA00023242"/>
    </source>
</evidence>
<name>A0ABD3AN36_9GENT</name>
<evidence type="ECO:0000256" key="2">
    <source>
        <dbReference type="ARBA" id="ARBA00023015"/>
    </source>
</evidence>
<evidence type="ECO:0000259" key="8">
    <source>
        <dbReference type="PROSITE" id="PS51005"/>
    </source>
</evidence>
<dbReference type="AlphaFoldDB" id="A0ABD3AN36"/>
<dbReference type="Proteomes" id="UP001630127">
    <property type="component" value="Unassembled WGS sequence"/>
</dbReference>
<feature type="compositionally biased region" description="Low complexity" evidence="7">
    <location>
        <begin position="408"/>
        <end position="418"/>
    </location>
</feature>
<dbReference type="InterPro" id="IPR044799">
    <property type="entry name" value="SOG1-like"/>
</dbReference>
<keyword evidence="6" id="KW-0539">Nucleus</keyword>
<dbReference type="PROSITE" id="PS51005">
    <property type="entry name" value="NAC"/>
    <property type="match status" value="1"/>
</dbReference>
<dbReference type="InterPro" id="IPR003441">
    <property type="entry name" value="NAC-dom"/>
</dbReference>
<keyword evidence="2" id="KW-0805">Transcription regulation</keyword>
<accession>A0ABD3AN36</accession>
<dbReference type="GO" id="GO:0005634">
    <property type="term" value="C:nucleus"/>
    <property type="evidence" value="ECO:0007669"/>
    <property type="project" value="UniProtKB-SubCell"/>
</dbReference>
<organism evidence="9 10">
    <name type="scientific">Cinchona calisaya</name>
    <dbReference type="NCBI Taxonomy" id="153742"/>
    <lineage>
        <taxon>Eukaryota</taxon>
        <taxon>Viridiplantae</taxon>
        <taxon>Streptophyta</taxon>
        <taxon>Embryophyta</taxon>
        <taxon>Tracheophyta</taxon>
        <taxon>Spermatophyta</taxon>
        <taxon>Magnoliopsida</taxon>
        <taxon>eudicotyledons</taxon>
        <taxon>Gunneridae</taxon>
        <taxon>Pentapetalae</taxon>
        <taxon>asterids</taxon>
        <taxon>lamiids</taxon>
        <taxon>Gentianales</taxon>
        <taxon>Rubiaceae</taxon>
        <taxon>Cinchonoideae</taxon>
        <taxon>Cinchoneae</taxon>
        <taxon>Cinchona</taxon>
    </lineage>
</organism>
<evidence type="ECO:0000256" key="3">
    <source>
        <dbReference type="ARBA" id="ARBA00023125"/>
    </source>
</evidence>
<keyword evidence="5" id="KW-0804">Transcription</keyword>
<protein>
    <recommendedName>
        <fullName evidence="8">NAC domain-containing protein</fullName>
    </recommendedName>
</protein>
<sequence length="477" mass="53354">MNKSPTPTSVLGSNISSSDLIDAKLIEEHQLCGSKHCPGCGHKLDGKPDWVGLPAGVKFDPTDQELIEHLEAKVQGKESKSHPLIDEFIPTIEGEDGICYTHPEKLPGVTRDGLSRHFFHRPSKAYTTGTRKRRKIQTECDLQGGETRWHKTGKTRPVMVNGKQKGCKKILVLYTNFGKNRKPEKTNWVMHQYHLGQHEEEKEGELVVSKIFYQTQPRQCNWSERTSTNTNVADLGTNDPIARRDSGGGNGSCSSREIMTSTIRDELSAAAAVGATISSYGTMDIQAIQQLKADQFSFLPYRKNFDEAGIGEPSIGREGPGAAATCEERDIPEHQRPHHVTHEPQHHHQLHQQQHHHQIPTTAFHISRPSHSISAIISPPPALHHTSVILDDDSFHVSRLILQTESFQQHPQQPQQQQEQHHKLGGRSASGSGLEEFIMGCTSNDIKEELSITNPQEAEWLKYSTFWPDPDNPNHHG</sequence>
<dbReference type="InterPro" id="IPR036093">
    <property type="entry name" value="NAC_dom_sf"/>
</dbReference>
<dbReference type="PANTHER" id="PTHR31079">
    <property type="entry name" value="NAC DOMAIN-CONTAINING PROTEIN 73"/>
    <property type="match status" value="1"/>
</dbReference>
<feature type="region of interest" description="Disordered" evidence="7">
    <location>
        <begin position="406"/>
        <end position="433"/>
    </location>
</feature>
<proteinExistence type="predicted"/>
<evidence type="ECO:0000256" key="1">
    <source>
        <dbReference type="ARBA" id="ARBA00004123"/>
    </source>
</evidence>
<feature type="domain" description="NAC" evidence="8">
    <location>
        <begin position="53"/>
        <end position="214"/>
    </location>
</feature>
<evidence type="ECO:0000256" key="5">
    <source>
        <dbReference type="ARBA" id="ARBA00023163"/>
    </source>
</evidence>
<feature type="region of interest" description="Disordered" evidence="7">
    <location>
        <begin position="231"/>
        <end position="256"/>
    </location>
</feature>
<keyword evidence="10" id="KW-1185">Reference proteome</keyword>
<dbReference type="PANTHER" id="PTHR31079:SF31">
    <property type="entry name" value="NAC DOMAIN-CONTAINING PROTEIN 75"/>
    <property type="match status" value="1"/>
</dbReference>
<dbReference type="SUPFAM" id="SSF101941">
    <property type="entry name" value="NAC domain"/>
    <property type="match status" value="1"/>
</dbReference>
<evidence type="ECO:0000256" key="7">
    <source>
        <dbReference type="SAM" id="MobiDB-lite"/>
    </source>
</evidence>
<gene>
    <name evidence="9" type="ORF">ACH5RR_006080</name>
</gene>
<evidence type="ECO:0000256" key="4">
    <source>
        <dbReference type="ARBA" id="ARBA00023159"/>
    </source>
</evidence>
<evidence type="ECO:0000313" key="9">
    <source>
        <dbReference type="EMBL" id="KAL3532559.1"/>
    </source>
</evidence>
<dbReference type="GO" id="GO:0000976">
    <property type="term" value="F:transcription cis-regulatory region binding"/>
    <property type="evidence" value="ECO:0007669"/>
    <property type="project" value="UniProtKB-ARBA"/>
</dbReference>
<keyword evidence="4" id="KW-0010">Activator</keyword>
<reference evidence="9 10" key="1">
    <citation type="submission" date="2024-11" db="EMBL/GenBank/DDBJ databases">
        <title>A near-complete genome assembly of Cinchona calisaya.</title>
        <authorList>
            <person name="Lian D.C."/>
            <person name="Zhao X.W."/>
            <person name="Wei L."/>
        </authorList>
    </citation>
    <scope>NUCLEOTIDE SEQUENCE [LARGE SCALE GENOMIC DNA]</scope>
    <source>
        <tissue evidence="9">Nenye</tissue>
    </source>
</reference>
<comment type="caution">
    <text evidence="9">The sequence shown here is derived from an EMBL/GenBank/DDBJ whole genome shotgun (WGS) entry which is preliminary data.</text>
</comment>